<dbReference type="InterPro" id="IPR015222">
    <property type="entry name" value="Tam41"/>
</dbReference>
<name>A0A3M6VAA3_9STRA</name>
<protein>
    <recommendedName>
        <fullName evidence="7">Phosphatidate cytidylyltransferase, mitochondrial</fullName>
        <ecNumber evidence="6">2.7.7.41</ecNumber>
    </recommendedName>
    <alternativeName>
        <fullName evidence="18">CDP-diacylglycerol synthase</fullName>
    </alternativeName>
</protein>
<dbReference type="VEuPathDB" id="FungiDB:DD237_004973"/>
<comment type="cofactor">
    <cofactor evidence="1">
        <name>Mg(2+)</name>
        <dbReference type="ChEBI" id="CHEBI:18420"/>
    </cofactor>
</comment>
<evidence type="ECO:0000313" key="19">
    <source>
        <dbReference type="EMBL" id="RMX63142.1"/>
    </source>
</evidence>
<dbReference type="PANTHER" id="PTHR13619">
    <property type="entry name" value="PHOSPHATIDATE CYTIDYLYLTRANSFERASE, MITOCHONDRIAL"/>
    <property type="match status" value="1"/>
</dbReference>
<dbReference type="GO" id="GO:0016024">
    <property type="term" value="P:CDP-diacylglycerol biosynthetic process"/>
    <property type="evidence" value="ECO:0007669"/>
    <property type="project" value="UniProtKB-UniPathway"/>
</dbReference>
<dbReference type="PANTHER" id="PTHR13619:SF0">
    <property type="entry name" value="PHOSPHATIDATE CYTIDYLYLTRANSFERASE, MITOCHONDRIAL"/>
    <property type="match status" value="1"/>
</dbReference>
<evidence type="ECO:0000256" key="9">
    <source>
        <dbReference type="ARBA" id="ARBA00022679"/>
    </source>
</evidence>
<dbReference type="OrthoDB" id="341477at2759"/>
<comment type="pathway">
    <text evidence="3">Phospholipid metabolism; CDP-diacylglycerol biosynthesis; CDP-diacylglycerol from sn-glycerol 3-phosphate: step 3/3.</text>
</comment>
<dbReference type="PIRSF" id="PIRSF028840">
    <property type="entry name" value="Mmp37"/>
    <property type="match status" value="1"/>
</dbReference>
<evidence type="ECO:0000256" key="13">
    <source>
        <dbReference type="ARBA" id="ARBA00023098"/>
    </source>
</evidence>
<dbReference type="UniPathway" id="UPA00557">
    <property type="reaction ID" value="UER00614"/>
</dbReference>
<keyword evidence="10" id="KW-0548">Nucleotidyltransferase</keyword>
<evidence type="ECO:0000256" key="2">
    <source>
        <dbReference type="ARBA" id="ARBA00004443"/>
    </source>
</evidence>
<evidence type="ECO:0000256" key="15">
    <source>
        <dbReference type="ARBA" id="ARBA00023136"/>
    </source>
</evidence>
<evidence type="ECO:0000256" key="4">
    <source>
        <dbReference type="ARBA" id="ARBA00005189"/>
    </source>
</evidence>
<keyword evidence="11" id="KW-0999">Mitochondrion inner membrane</keyword>
<keyword evidence="15" id="KW-0472">Membrane</keyword>
<keyword evidence="17" id="KW-1208">Phospholipid metabolism</keyword>
<evidence type="ECO:0000256" key="17">
    <source>
        <dbReference type="ARBA" id="ARBA00023264"/>
    </source>
</evidence>
<dbReference type="EC" id="2.7.7.41" evidence="6"/>
<proteinExistence type="inferred from homology"/>
<comment type="pathway">
    <text evidence="4">Lipid metabolism.</text>
</comment>
<dbReference type="GO" id="GO:0004605">
    <property type="term" value="F:phosphatidate cytidylyltransferase activity"/>
    <property type="evidence" value="ECO:0007669"/>
    <property type="project" value="UniProtKB-EC"/>
</dbReference>
<dbReference type="GO" id="GO:0005743">
    <property type="term" value="C:mitochondrial inner membrane"/>
    <property type="evidence" value="ECO:0007669"/>
    <property type="project" value="UniProtKB-SubCell"/>
</dbReference>
<evidence type="ECO:0000256" key="8">
    <source>
        <dbReference type="ARBA" id="ARBA00022516"/>
    </source>
</evidence>
<evidence type="ECO:0000256" key="12">
    <source>
        <dbReference type="ARBA" id="ARBA00022842"/>
    </source>
</evidence>
<dbReference type="AlphaFoldDB" id="A0A3M6VAA3"/>
<evidence type="ECO:0000256" key="6">
    <source>
        <dbReference type="ARBA" id="ARBA00012487"/>
    </source>
</evidence>
<keyword evidence="20" id="KW-1185">Reference proteome</keyword>
<gene>
    <name evidence="19" type="ORF">DD238_007928</name>
</gene>
<evidence type="ECO:0000313" key="20">
    <source>
        <dbReference type="Proteomes" id="UP000282087"/>
    </source>
</evidence>
<keyword evidence="9" id="KW-0808">Transferase</keyword>
<evidence type="ECO:0000256" key="18">
    <source>
        <dbReference type="ARBA" id="ARBA00029893"/>
    </source>
</evidence>
<comment type="caution">
    <text evidence="19">The sequence shown here is derived from an EMBL/GenBank/DDBJ whole genome shotgun (WGS) entry which is preliminary data.</text>
</comment>
<evidence type="ECO:0000256" key="11">
    <source>
        <dbReference type="ARBA" id="ARBA00022792"/>
    </source>
</evidence>
<keyword evidence="12" id="KW-0460">Magnesium</keyword>
<reference evidence="19 20" key="1">
    <citation type="submission" date="2018-06" db="EMBL/GenBank/DDBJ databases">
        <title>Comparative genomics of downy mildews reveals potential adaptations to biotrophy.</title>
        <authorList>
            <person name="Fletcher K."/>
            <person name="Klosterman S.J."/>
            <person name="Derevnina L."/>
            <person name="Martin F."/>
            <person name="Koike S."/>
            <person name="Reyes Chin-Wo S."/>
            <person name="Mou B."/>
            <person name="Michelmore R."/>
        </authorList>
    </citation>
    <scope>NUCLEOTIDE SEQUENCE [LARGE SCALE GENOMIC DNA]</scope>
    <source>
        <strain evidence="19 20">R14</strain>
    </source>
</reference>
<keyword evidence="16" id="KW-0594">Phospholipid biosynthesis</keyword>
<evidence type="ECO:0000256" key="3">
    <source>
        <dbReference type="ARBA" id="ARBA00005119"/>
    </source>
</evidence>
<evidence type="ECO:0000256" key="14">
    <source>
        <dbReference type="ARBA" id="ARBA00023128"/>
    </source>
</evidence>
<comment type="similarity">
    <text evidence="5">Belongs to the TAM41 family.</text>
</comment>
<comment type="subcellular location">
    <subcellularLocation>
        <location evidence="2">Mitochondrion inner membrane</location>
        <topology evidence="2">Peripheral membrane protein</topology>
        <orientation evidence="2">Matrix side</orientation>
    </subcellularLocation>
</comment>
<keyword evidence="8" id="KW-0444">Lipid biosynthesis</keyword>
<sequence>MSNLATALTQALNASFPRVSFTMAYGSGVFQQKNHDSSTSMLDLVFAVDDPISWHEENIERNPQHYSILKYFGAANVAAFQENFGAGVYYNTLVPLKGERLGTRLIKYGAVSTQTLCEDLTTWKTLYLSGRMHKPVSILTMSDDIQTATSMNLSHALNYALLCLPPKFSEHDLFMKIAGISYLGDFRMTFGENPRKVRNIVDGNFKAFRELYQHQIQNSPFMSRLISNGDMLVANSDNQKVRQTIVDALPSNVLRRLATKSRMTGTLDHQTVTKKQLQRVIASIVFRSSRSQSIKGIATAGGVKSLVYVAQKLKRTYFKHSSK</sequence>
<dbReference type="EMBL" id="QLLG01000445">
    <property type="protein sequence ID" value="RMX63142.1"/>
    <property type="molecule type" value="Genomic_DNA"/>
</dbReference>
<keyword evidence="13" id="KW-0443">Lipid metabolism</keyword>
<evidence type="ECO:0000256" key="7">
    <source>
        <dbReference type="ARBA" id="ARBA00018337"/>
    </source>
</evidence>
<dbReference type="GO" id="GO:0032049">
    <property type="term" value="P:cardiolipin biosynthetic process"/>
    <property type="evidence" value="ECO:0007669"/>
    <property type="project" value="InterPro"/>
</dbReference>
<dbReference type="Pfam" id="PF09139">
    <property type="entry name" value="Tam41_Mmp37"/>
    <property type="match status" value="1"/>
</dbReference>
<dbReference type="STRING" id="542832.A0A3M6VAA3"/>
<evidence type="ECO:0000256" key="1">
    <source>
        <dbReference type="ARBA" id="ARBA00001946"/>
    </source>
</evidence>
<dbReference type="Proteomes" id="UP000282087">
    <property type="component" value="Unassembled WGS sequence"/>
</dbReference>
<evidence type="ECO:0000256" key="10">
    <source>
        <dbReference type="ARBA" id="ARBA00022695"/>
    </source>
</evidence>
<evidence type="ECO:0000256" key="16">
    <source>
        <dbReference type="ARBA" id="ARBA00023209"/>
    </source>
</evidence>
<evidence type="ECO:0000256" key="5">
    <source>
        <dbReference type="ARBA" id="ARBA00005458"/>
    </source>
</evidence>
<organism evidence="19 20">
    <name type="scientific">Peronospora effusa</name>
    <dbReference type="NCBI Taxonomy" id="542832"/>
    <lineage>
        <taxon>Eukaryota</taxon>
        <taxon>Sar</taxon>
        <taxon>Stramenopiles</taxon>
        <taxon>Oomycota</taxon>
        <taxon>Peronosporomycetes</taxon>
        <taxon>Peronosporales</taxon>
        <taxon>Peronosporaceae</taxon>
        <taxon>Peronospora</taxon>
    </lineage>
</organism>
<keyword evidence="14" id="KW-0496">Mitochondrion</keyword>
<accession>A0A3M6VAA3</accession>